<keyword evidence="8" id="KW-0677">Repeat</keyword>
<feature type="signal peptide" evidence="15">
    <location>
        <begin position="1"/>
        <end position="34"/>
    </location>
</feature>
<dbReference type="SUPFAM" id="SSF50494">
    <property type="entry name" value="Trypsin-like serine proteases"/>
    <property type="match status" value="1"/>
</dbReference>
<evidence type="ECO:0000256" key="7">
    <source>
        <dbReference type="ARBA" id="ARBA00022729"/>
    </source>
</evidence>
<evidence type="ECO:0000256" key="11">
    <source>
        <dbReference type="ARBA" id="ARBA00022825"/>
    </source>
</evidence>
<dbReference type="Pfam" id="PF13180">
    <property type="entry name" value="PDZ_2"/>
    <property type="match status" value="2"/>
</dbReference>
<comment type="caution">
    <text evidence="17">The sequence shown here is derived from an EMBL/GenBank/DDBJ whole genome shotgun (WGS) entry which is preliminary data.</text>
</comment>
<dbReference type="InterPro" id="IPR036034">
    <property type="entry name" value="PDZ_sf"/>
</dbReference>
<evidence type="ECO:0000256" key="1">
    <source>
        <dbReference type="ARBA" id="ARBA00001772"/>
    </source>
</evidence>
<feature type="domain" description="PDZ" evidence="16">
    <location>
        <begin position="289"/>
        <end position="368"/>
    </location>
</feature>
<reference evidence="17 18" key="1">
    <citation type="submission" date="2020-05" db="EMBL/GenBank/DDBJ databases">
        <title>Azospirillum oleiclasticum sp. nov, a nitrogen-fixing and heavy crude oil-emulsifying bacterium isolated from the crude oil of Yumen Oilfield.</title>
        <authorList>
            <person name="Wu D."/>
            <person name="Cai M."/>
            <person name="Zhang X."/>
        </authorList>
    </citation>
    <scope>NUCLEOTIDE SEQUENCE [LARGE SCALE GENOMIC DNA]</scope>
    <source>
        <strain evidence="17 18">ROY-1-1-2</strain>
    </source>
</reference>
<feature type="chain" id="PRO_5046207598" description="Probable periplasmic serine endoprotease DegP-like" evidence="15">
    <location>
        <begin position="35"/>
        <end position="505"/>
    </location>
</feature>
<evidence type="ECO:0000313" key="18">
    <source>
        <dbReference type="Proteomes" id="UP000584642"/>
    </source>
</evidence>
<evidence type="ECO:0000256" key="3">
    <source>
        <dbReference type="ARBA" id="ARBA00010541"/>
    </source>
</evidence>
<keyword evidence="9" id="KW-0574">Periplasm</keyword>
<evidence type="ECO:0000256" key="6">
    <source>
        <dbReference type="ARBA" id="ARBA00022670"/>
    </source>
</evidence>
<evidence type="ECO:0000256" key="13">
    <source>
        <dbReference type="ARBA" id="ARBA00032850"/>
    </source>
</evidence>
<dbReference type="Gene3D" id="2.40.10.120">
    <property type="match status" value="1"/>
</dbReference>
<organism evidence="17 18">
    <name type="scientific">Azospirillum oleiclasticum</name>
    <dbReference type="NCBI Taxonomy" id="2735135"/>
    <lineage>
        <taxon>Bacteria</taxon>
        <taxon>Pseudomonadati</taxon>
        <taxon>Pseudomonadota</taxon>
        <taxon>Alphaproteobacteria</taxon>
        <taxon>Rhodospirillales</taxon>
        <taxon>Azospirillaceae</taxon>
        <taxon>Azospirillum</taxon>
    </lineage>
</organism>
<dbReference type="EMBL" id="JABFDB010000001">
    <property type="protein sequence ID" value="NYZ18854.1"/>
    <property type="molecule type" value="Genomic_DNA"/>
</dbReference>
<sequence length="505" mass="52627">MPQIFSTNRRLPCIALAGALVLCGVGGVSSPVLASDAARNSFADLAESQIDTVVNISTRQATPTAAPTPNEEAPGVPGGPQFPPGSPFEEFFRQFRERQGAPQPQRPPVSALGSGFVIDPSGYVVTNNHVVADAEEIAVTLHDGTRLPATLVGADPPTDLALLKVESSKPLTSTRWGDSDRLRVGDWLVAIGNPFGLGGTVTAGILSARARDIQQGPYDEYLQTDAPINRGNSGGPLFDTEGGVVGVNTAIYSPTGGSIGIGFAIPSALARPIIEELREHGQVRRGWLGVQVQRVTPDIAETLGMAEPDGALVTALTSGGPAEAAGVRQGDVIIGFDGHAVDKMRDLPRIVARTPIGKSVPLELLRNGDNQTLTVTVGRLEPEQQVAAGSSGPTTGAPPTAPQTSRTLGLSLSPLTPELRETFAIGPETQGVVITEVDGDSAASNRGIDAGDVIVEAGQQPVGDPEQVQERVEEAKREGRRSVLMLIDRQGELRYVPVPVEGGPG</sequence>
<comment type="subcellular location">
    <subcellularLocation>
        <location evidence="2">Periplasm</location>
    </subcellularLocation>
</comment>
<evidence type="ECO:0000256" key="14">
    <source>
        <dbReference type="SAM" id="MobiDB-lite"/>
    </source>
</evidence>
<evidence type="ECO:0000256" key="5">
    <source>
        <dbReference type="ARBA" id="ARBA00013958"/>
    </source>
</evidence>
<feature type="region of interest" description="Disordered" evidence="14">
    <location>
        <begin position="385"/>
        <end position="409"/>
    </location>
</feature>
<gene>
    <name evidence="17" type="ORF">HND93_03955</name>
</gene>
<dbReference type="Proteomes" id="UP000584642">
    <property type="component" value="Unassembled WGS sequence"/>
</dbReference>
<dbReference type="PROSITE" id="PS50106">
    <property type="entry name" value="PDZ"/>
    <property type="match status" value="2"/>
</dbReference>
<keyword evidence="10" id="KW-0378">Hydrolase</keyword>
<keyword evidence="12" id="KW-0346">Stress response</keyword>
<dbReference type="InterPro" id="IPR001478">
    <property type="entry name" value="PDZ"/>
</dbReference>
<dbReference type="InterPro" id="IPR001940">
    <property type="entry name" value="Peptidase_S1C"/>
</dbReference>
<feature type="domain" description="PDZ" evidence="16">
    <location>
        <begin position="408"/>
        <end position="491"/>
    </location>
</feature>
<dbReference type="Gene3D" id="2.30.42.10">
    <property type="match status" value="2"/>
</dbReference>
<feature type="compositionally biased region" description="Low complexity" evidence="14">
    <location>
        <begin position="387"/>
        <end position="405"/>
    </location>
</feature>
<evidence type="ECO:0000256" key="12">
    <source>
        <dbReference type="ARBA" id="ARBA00023016"/>
    </source>
</evidence>
<name>A0ABX2T3H8_9PROT</name>
<dbReference type="RefSeq" id="WP_180280561.1">
    <property type="nucleotide sequence ID" value="NZ_JABFDB010000001.1"/>
</dbReference>
<evidence type="ECO:0000256" key="15">
    <source>
        <dbReference type="SAM" id="SignalP"/>
    </source>
</evidence>
<comment type="catalytic activity">
    <reaction evidence="1">
        <text>Acts on substrates that are at least partially unfolded. The cleavage site P1 residue is normally between a pair of hydrophobic residues, such as Val-|-Val.</text>
        <dbReference type="EC" id="3.4.21.107"/>
    </reaction>
</comment>
<evidence type="ECO:0000256" key="2">
    <source>
        <dbReference type="ARBA" id="ARBA00004418"/>
    </source>
</evidence>
<evidence type="ECO:0000256" key="9">
    <source>
        <dbReference type="ARBA" id="ARBA00022764"/>
    </source>
</evidence>
<dbReference type="EC" id="3.4.21.107" evidence="4"/>
<evidence type="ECO:0000256" key="4">
    <source>
        <dbReference type="ARBA" id="ARBA00013035"/>
    </source>
</evidence>
<dbReference type="InterPro" id="IPR009003">
    <property type="entry name" value="Peptidase_S1_PA"/>
</dbReference>
<feature type="region of interest" description="Disordered" evidence="14">
    <location>
        <begin position="59"/>
        <end position="80"/>
    </location>
</feature>
<dbReference type="InterPro" id="IPR011782">
    <property type="entry name" value="Pept_S1C_Do"/>
</dbReference>
<evidence type="ECO:0000313" key="17">
    <source>
        <dbReference type="EMBL" id="NYZ18854.1"/>
    </source>
</evidence>
<dbReference type="Pfam" id="PF13365">
    <property type="entry name" value="Trypsin_2"/>
    <property type="match status" value="1"/>
</dbReference>
<accession>A0ABX2T3H8</accession>
<dbReference type="SUPFAM" id="SSF50156">
    <property type="entry name" value="PDZ domain-like"/>
    <property type="match status" value="2"/>
</dbReference>
<dbReference type="PRINTS" id="PR00834">
    <property type="entry name" value="PROTEASES2C"/>
</dbReference>
<evidence type="ECO:0000259" key="16">
    <source>
        <dbReference type="PROSITE" id="PS50106"/>
    </source>
</evidence>
<dbReference type="CDD" id="cd10839">
    <property type="entry name" value="cpPDZ1_DegP-like"/>
    <property type="match status" value="1"/>
</dbReference>
<evidence type="ECO:0000256" key="10">
    <source>
        <dbReference type="ARBA" id="ARBA00022801"/>
    </source>
</evidence>
<dbReference type="PANTHER" id="PTHR22939">
    <property type="entry name" value="SERINE PROTEASE FAMILY S1C HTRA-RELATED"/>
    <property type="match status" value="1"/>
</dbReference>
<dbReference type="PANTHER" id="PTHR22939:SF130">
    <property type="entry name" value="PERIPLASMIC SERINE ENDOPROTEASE DEGP-LIKE-RELATED"/>
    <property type="match status" value="1"/>
</dbReference>
<keyword evidence="7 15" id="KW-0732">Signal</keyword>
<proteinExistence type="inferred from homology"/>
<comment type="similarity">
    <text evidence="3">Belongs to the peptidase S1C family.</text>
</comment>
<evidence type="ECO:0000256" key="8">
    <source>
        <dbReference type="ARBA" id="ARBA00022737"/>
    </source>
</evidence>
<keyword evidence="6" id="KW-0645">Protease</keyword>
<keyword evidence="11" id="KW-0720">Serine protease</keyword>
<dbReference type="NCBIfam" id="TIGR02037">
    <property type="entry name" value="degP_htrA_DO"/>
    <property type="match status" value="1"/>
</dbReference>
<protein>
    <recommendedName>
        <fullName evidence="5">Probable periplasmic serine endoprotease DegP-like</fullName>
        <ecNumber evidence="4">3.4.21.107</ecNumber>
    </recommendedName>
    <alternativeName>
        <fullName evidence="13">Protease Do</fullName>
    </alternativeName>
</protein>
<dbReference type="SMART" id="SM00228">
    <property type="entry name" value="PDZ"/>
    <property type="match status" value="2"/>
</dbReference>
<keyword evidence="18" id="KW-1185">Reference proteome</keyword>